<feature type="transmembrane region" description="Helical" evidence="5">
    <location>
        <begin position="98"/>
        <end position="116"/>
    </location>
</feature>
<dbReference type="OrthoDB" id="2417400at2"/>
<keyword evidence="8" id="KW-1185">Reference proteome</keyword>
<name>A0A264W7F1_9BACL</name>
<feature type="transmembrane region" description="Helical" evidence="5">
    <location>
        <begin position="12"/>
        <end position="29"/>
    </location>
</feature>
<feature type="transmembrane region" description="Helical" evidence="5">
    <location>
        <begin position="249"/>
        <end position="269"/>
    </location>
</feature>
<proteinExistence type="predicted"/>
<sequence length="275" mass="31479">MNELWMLRLQEIIVILIAVSLVFYVIDFLKKNRRMNRIGTGLLLTGWGVQTLLLLYLLIGDNRFPILSLEEGFYFYAWLLLAVTIGLQVIWKLDIPALLVMSIGFVFLVIHTFGAGRETGGAVSDSLISELLIIHITFAILAYVAFSVSFVFSVLYLVLHRMLKQKKWTSQFARLPSLSQAESMMTYSIIAGIPLLFVSLLLGLEWGYIAIDGFNWLDSKIVTSFLLLVVYLFVFIIRERPRVVGTNYAWIHVYAFLVVLINFFLGSSFSEFHLW</sequence>
<protein>
    <submittedName>
        <fullName evidence="7">Cytochrome C assembly protein</fullName>
    </submittedName>
</protein>
<dbReference type="GO" id="GO:0005886">
    <property type="term" value="C:plasma membrane"/>
    <property type="evidence" value="ECO:0007669"/>
    <property type="project" value="TreeGrafter"/>
</dbReference>
<feature type="transmembrane region" description="Helical" evidence="5">
    <location>
        <begin position="221"/>
        <end position="237"/>
    </location>
</feature>
<dbReference type="Pfam" id="PF01578">
    <property type="entry name" value="Cytochrom_C_asm"/>
    <property type="match status" value="1"/>
</dbReference>
<keyword evidence="4 5" id="KW-0472">Membrane</keyword>
<evidence type="ECO:0000256" key="3">
    <source>
        <dbReference type="ARBA" id="ARBA00022989"/>
    </source>
</evidence>
<dbReference type="GO" id="GO:0017004">
    <property type="term" value="P:cytochrome complex assembly"/>
    <property type="evidence" value="ECO:0007669"/>
    <property type="project" value="InterPro"/>
</dbReference>
<comment type="caution">
    <text evidence="7">The sequence shown here is derived from an EMBL/GenBank/DDBJ whole genome shotgun (WGS) entry which is preliminary data.</text>
</comment>
<gene>
    <name evidence="7" type="ORF">CF394_00485</name>
</gene>
<feature type="transmembrane region" description="Helical" evidence="5">
    <location>
        <begin position="136"/>
        <end position="159"/>
    </location>
</feature>
<keyword evidence="2 5" id="KW-0812">Transmembrane</keyword>
<dbReference type="AlphaFoldDB" id="A0A264W7F1"/>
<comment type="subcellular location">
    <subcellularLocation>
        <location evidence="1">Membrane</location>
        <topology evidence="1">Multi-pass membrane protein</topology>
    </subcellularLocation>
</comment>
<accession>A0A264W7F1</accession>
<evidence type="ECO:0000256" key="5">
    <source>
        <dbReference type="SAM" id="Phobius"/>
    </source>
</evidence>
<evidence type="ECO:0000256" key="2">
    <source>
        <dbReference type="ARBA" id="ARBA00022692"/>
    </source>
</evidence>
<evidence type="ECO:0000313" key="8">
    <source>
        <dbReference type="Proteomes" id="UP000217065"/>
    </source>
</evidence>
<dbReference type="InterPro" id="IPR045062">
    <property type="entry name" value="Cyt_c_biogenesis_CcsA/CcmC"/>
</dbReference>
<evidence type="ECO:0000256" key="1">
    <source>
        <dbReference type="ARBA" id="ARBA00004141"/>
    </source>
</evidence>
<dbReference type="PANTHER" id="PTHR30071:SF15">
    <property type="entry name" value="PROTEIN HEMX"/>
    <property type="match status" value="1"/>
</dbReference>
<feature type="transmembrane region" description="Helical" evidence="5">
    <location>
        <begin position="72"/>
        <end position="91"/>
    </location>
</feature>
<feature type="transmembrane region" description="Helical" evidence="5">
    <location>
        <begin position="41"/>
        <end position="60"/>
    </location>
</feature>
<keyword evidence="3 5" id="KW-1133">Transmembrane helix</keyword>
<dbReference type="InterPro" id="IPR002541">
    <property type="entry name" value="Cyt_c_assembly"/>
</dbReference>
<organism evidence="7 8">
    <name type="scientific">Tetzosporium hominis</name>
    <dbReference type="NCBI Taxonomy" id="2020506"/>
    <lineage>
        <taxon>Bacteria</taxon>
        <taxon>Bacillati</taxon>
        <taxon>Bacillota</taxon>
        <taxon>Bacilli</taxon>
        <taxon>Bacillales</taxon>
        <taxon>Caryophanaceae</taxon>
        <taxon>Tetzosporium</taxon>
    </lineage>
</organism>
<dbReference type="RefSeq" id="WP_094941331.1">
    <property type="nucleotide sequence ID" value="NZ_NOKQ01000116.1"/>
</dbReference>
<evidence type="ECO:0000313" key="7">
    <source>
        <dbReference type="EMBL" id="OZS79522.1"/>
    </source>
</evidence>
<reference evidence="7 8" key="1">
    <citation type="submission" date="2017-07" db="EMBL/GenBank/DDBJ databases">
        <title>Tetzosporium hominis gen.nov. sp.nov.</title>
        <authorList>
            <person name="Tetz G."/>
            <person name="Tetz V."/>
        </authorList>
    </citation>
    <scope>NUCLEOTIDE SEQUENCE [LARGE SCALE GENOMIC DNA]</scope>
    <source>
        <strain evidence="7 8">VT-49</strain>
    </source>
</reference>
<feature type="domain" description="Cytochrome c assembly protein" evidence="6">
    <location>
        <begin position="68"/>
        <end position="268"/>
    </location>
</feature>
<feature type="transmembrane region" description="Helical" evidence="5">
    <location>
        <begin position="184"/>
        <end position="209"/>
    </location>
</feature>
<dbReference type="PANTHER" id="PTHR30071">
    <property type="entry name" value="HEME EXPORTER PROTEIN C"/>
    <property type="match status" value="1"/>
</dbReference>
<evidence type="ECO:0000259" key="6">
    <source>
        <dbReference type="Pfam" id="PF01578"/>
    </source>
</evidence>
<dbReference type="EMBL" id="NOKQ01000116">
    <property type="protein sequence ID" value="OZS79522.1"/>
    <property type="molecule type" value="Genomic_DNA"/>
</dbReference>
<dbReference type="GO" id="GO:0020037">
    <property type="term" value="F:heme binding"/>
    <property type="evidence" value="ECO:0007669"/>
    <property type="project" value="InterPro"/>
</dbReference>
<evidence type="ECO:0000256" key="4">
    <source>
        <dbReference type="ARBA" id="ARBA00023136"/>
    </source>
</evidence>
<dbReference type="Proteomes" id="UP000217065">
    <property type="component" value="Unassembled WGS sequence"/>
</dbReference>